<dbReference type="InterPro" id="IPR002048">
    <property type="entry name" value="EF_hand_dom"/>
</dbReference>
<dbReference type="GO" id="GO:0005509">
    <property type="term" value="F:calcium ion binding"/>
    <property type="evidence" value="ECO:0007669"/>
    <property type="project" value="InterPro"/>
</dbReference>
<dbReference type="Pfam" id="PF13499">
    <property type="entry name" value="EF-hand_7"/>
    <property type="match status" value="1"/>
</dbReference>
<dbReference type="PROSITE" id="PS00018">
    <property type="entry name" value="EF_HAND_1"/>
    <property type="match status" value="1"/>
</dbReference>
<protein>
    <recommendedName>
        <fullName evidence="2">EF-hand domain-containing protein</fullName>
    </recommendedName>
</protein>
<evidence type="ECO:0000313" key="4">
    <source>
        <dbReference type="WBParaSite" id="TREG1_19720.1"/>
    </source>
</evidence>
<evidence type="ECO:0000259" key="2">
    <source>
        <dbReference type="PROSITE" id="PS50222"/>
    </source>
</evidence>
<organism evidence="3 4">
    <name type="scientific">Trichobilharzia regenti</name>
    <name type="common">Nasal bird schistosome</name>
    <dbReference type="NCBI Taxonomy" id="157069"/>
    <lineage>
        <taxon>Eukaryota</taxon>
        <taxon>Metazoa</taxon>
        <taxon>Spiralia</taxon>
        <taxon>Lophotrochozoa</taxon>
        <taxon>Platyhelminthes</taxon>
        <taxon>Trematoda</taxon>
        <taxon>Digenea</taxon>
        <taxon>Strigeidida</taxon>
        <taxon>Schistosomatoidea</taxon>
        <taxon>Schistosomatidae</taxon>
        <taxon>Trichobilharzia</taxon>
    </lineage>
</organism>
<dbReference type="Proteomes" id="UP000050795">
    <property type="component" value="Unassembled WGS sequence"/>
</dbReference>
<dbReference type="WBParaSite" id="TREG1_19720.1">
    <property type="protein sequence ID" value="TREG1_19720.1"/>
    <property type="gene ID" value="TREG1_19720"/>
</dbReference>
<proteinExistence type="predicted"/>
<evidence type="ECO:0000313" key="3">
    <source>
        <dbReference type="Proteomes" id="UP000050795"/>
    </source>
</evidence>
<dbReference type="AlphaFoldDB" id="A0AA85JB12"/>
<keyword evidence="1" id="KW-0106">Calcium</keyword>
<name>A0AA85JB12_TRIRE</name>
<reference evidence="4" key="2">
    <citation type="submission" date="2023-11" db="UniProtKB">
        <authorList>
            <consortium name="WormBaseParasite"/>
        </authorList>
    </citation>
    <scope>IDENTIFICATION</scope>
</reference>
<reference evidence="3" key="1">
    <citation type="submission" date="2022-06" db="EMBL/GenBank/DDBJ databases">
        <authorList>
            <person name="Berger JAMES D."/>
            <person name="Berger JAMES D."/>
        </authorList>
    </citation>
    <scope>NUCLEOTIDE SEQUENCE [LARGE SCALE GENOMIC DNA]</scope>
</reference>
<dbReference type="InterPro" id="IPR018247">
    <property type="entry name" value="EF_Hand_1_Ca_BS"/>
</dbReference>
<dbReference type="InterPro" id="IPR011992">
    <property type="entry name" value="EF-hand-dom_pair"/>
</dbReference>
<dbReference type="PROSITE" id="PS50222">
    <property type="entry name" value="EF_HAND_2"/>
    <property type="match status" value="2"/>
</dbReference>
<accession>A0AA85JB12</accession>
<dbReference type="Gene3D" id="1.10.238.10">
    <property type="entry name" value="EF-hand"/>
    <property type="match status" value="1"/>
</dbReference>
<feature type="domain" description="EF-hand" evidence="2">
    <location>
        <begin position="45"/>
        <end position="70"/>
    </location>
</feature>
<dbReference type="SUPFAM" id="SSF47473">
    <property type="entry name" value="EF-hand"/>
    <property type="match status" value="1"/>
</dbReference>
<feature type="domain" description="EF-hand" evidence="2">
    <location>
        <begin position="1"/>
        <end position="36"/>
    </location>
</feature>
<dbReference type="CDD" id="cd00051">
    <property type="entry name" value="EFh"/>
    <property type="match status" value="1"/>
</dbReference>
<sequence length="185" mass="21114">MSEPGFLHAFSLIDVDNDGVISIQDLEDYSRKGTVTDDFVTKWRNIFDKDNTGQITFLHFCEVLGVSKKKRNQILRERKITTWNLTPKPIVYSTNIDAEMQKRIVAILEANWNENSVDSSLFDITVHCDREFGPCWRARIVDGTDPVDEAINTKHMVFSCDEGTTKGCIWLEKETKNRPGGCCCC</sequence>
<evidence type="ECO:0000256" key="1">
    <source>
        <dbReference type="ARBA" id="ARBA00022837"/>
    </source>
</evidence>
<keyword evidence="3" id="KW-1185">Reference proteome</keyword>